<sequence>MKNILVLTAIALISIIGLVGCGEDTGWTKVADDDSRLEAAREQARETYPDFLKALKTRKPYDAATVEVFYQGTEYIMVTVIKADEDEIMGVVASYPQKVSLQKGAEVTVPVSDLSDWVIDKDDGETLGGYVQAERARLTKPGN</sequence>
<organism evidence="2">
    <name type="scientific">hydrothermal vent metagenome</name>
    <dbReference type="NCBI Taxonomy" id="652676"/>
    <lineage>
        <taxon>unclassified sequences</taxon>
        <taxon>metagenomes</taxon>
        <taxon>ecological metagenomes</taxon>
    </lineage>
</organism>
<evidence type="ECO:0000259" key="1">
    <source>
        <dbReference type="Pfam" id="PF10077"/>
    </source>
</evidence>
<protein>
    <recommendedName>
        <fullName evidence="1">DUF2314 domain-containing protein</fullName>
    </recommendedName>
</protein>
<dbReference type="EMBL" id="UOGK01000496">
    <property type="protein sequence ID" value="VAX41132.1"/>
    <property type="molecule type" value="Genomic_DNA"/>
</dbReference>
<accession>A0A3B1DK98</accession>
<evidence type="ECO:0000313" key="2">
    <source>
        <dbReference type="EMBL" id="VAX41132.1"/>
    </source>
</evidence>
<reference evidence="2" key="1">
    <citation type="submission" date="2018-06" db="EMBL/GenBank/DDBJ databases">
        <authorList>
            <person name="Zhirakovskaya E."/>
        </authorList>
    </citation>
    <scope>NUCLEOTIDE SEQUENCE</scope>
</reference>
<dbReference type="AlphaFoldDB" id="A0A3B1DK98"/>
<dbReference type="Pfam" id="PF10077">
    <property type="entry name" value="DUF2314"/>
    <property type="match status" value="1"/>
</dbReference>
<gene>
    <name evidence="2" type="ORF">MNBD_PLANCTO03-1540</name>
</gene>
<name>A0A3B1DK98_9ZZZZ</name>
<dbReference type="PROSITE" id="PS51257">
    <property type="entry name" value="PROKAR_LIPOPROTEIN"/>
    <property type="match status" value="1"/>
</dbReference>
<feature type="domain" description="DUF2314" evidence="1">
    <location>
        <begin position="34"/>
        <end position="133"/>
    </location>
</feature>
<dbReference type="InterPro" id="IPR018756">
    <property type="entry name" value="DUF2314"/>
</dbReference>
<proteinExistence type="predicted"/>